<dbReference type="InterPro" id="IPR036390">
    <property type="entry name" value="WH_DNA-bd_sf"/>
</dbReference>
<evidence type="ECO:0000256" key="4">
    <source>
        <dbReference type="ARBA" id="ARBA00023163"/>
    </source>
</evidence>
<dbReference type="EMBL" id="BMHE01000007">
    <property type="protein sequence ID" value="GGI46803.1"/>
    <property type="molecule type" value="Genomic_DNA"/>
</dbReference>
<keyword evidence="2" id="KW-0805">Transcription regulation</keyword>
<dbReference type="PANTHER" id="PTHR30126">
    <property type="entry name" value="HTH-TYPE TRANSCRIPTIONAL REGULATOR"/>
    <property type="match status" value="1"/>
</dbReference>
<dbReference type="RefSeq" id="WP_189010690.1">
    <property type="nucleotide sequence ID" value="NZ_BMHE01000007.1"/>
</dbReference>
<dbReference type="Pfam" id="PF00126">
    <property type="entry name" value="HTH_1"/>
    <property type="match status" value="1"/>
</dbReference>
<dbReference type="SUPFAM" id="SSF46785">
    <property type="entry name" value="Winged helix' DNA-binding domain"/>
    <property type="match status" value="1"/>
</dbReference>
<reference evidence="7" key="1">
    <citation type="journal article" date="2019" name="Int. J. Syst. Evol. Microbiol.">
        <title>The Global Catalogue of Microorganisms (GCM) 10K type strain sequencing project: providing services to taxonomists for standard genome sequencing and annotation.</title>
        <authorList>
            <consortium name="The Broad Institute Genomics Platform"/>
            <consortium name="The Broad Institute Genome Sequencing Center for Infectious Disease"/>
            <person name="Wu L."/>
            <person name="Ma J."/>
        </authorList>
    </citation>
    <scope>NUCLEOTIDE SEQUENCE [LARGE SCALE GENOMIC DNA]</scope>
    <source>
        <strain evidence="7">CGMCC 1.15043</strain>
    </source>
</reference>
<keyword evidence="3" id="KW-0238">DNA-binding</keyword>
<dbReference type="Proteomes" id="UP000615455">
    <property type="component" value="Unassembled WGS sequence"/>
</dbReference>
<comment type="caution">
    <text evidence="6">The sequence shown here is derived from an EMBL/GenBank/DDBJ whole genome shotgun (WGS) entry which is preliminary data.</text>
</comment>
<sequence length="296" mass="33872">MNVNKLQTFLTLSECLNFTEAAERLYCSQPSVSMQIQSMEDDLGVPLFDRIGKKLYLTKQGEHFKPYAEQIINLLASAKDHIRQLEDLSFGTLSIGASNFVGVYLLPRMLREYTTSFPNIKINMNITSSNHLIHMLETNKVDLLILSDRVRIDETRYQRTTFYQDELVLIVNPEHKLAKQKTCTLADLTNETFILKPNKSATRVYLEDQFQEHGFTPPHYMEISNLEGIKQGVIHNLGVSIVSNFAIQQELKHGLLVKVPIQGIQFLRGISYVYPRNKHFSPAANKFLPLLDQANL</sequence>
<proteinExistence type="inferred from homology"/>
<feature type="domain" description="HTH lysR-type" evidence="5">
    <location>
        <begin position="1"/>
        <end position="58"/>
    </location>
</feature>
<dbReference type="Pfam" id="PF03466">
    <property type="entry name" value="LysR_substrate"/>
    <property type="match status" value="1"/>
</dbReference>
<dbReference type="SUPFAM" id="SSF53850">
    <property type="entry name" value="Periplasmic binding protein-like II"/>
    <property type="match status" value="1"/>
</dbReference>
<organism evidence="6 7">
    <name type="scientific">Paenibacillus marchantiophytorum</name>
    <dbReference type="NCBI Taxonomy" id="1619310"/>
    <lineage>
        <taxon>Bacteria</taxon>
        <taxon>Bacillati</taxon>
        <taxon>Bacillota</taxon>
        <taxon>Bacilli</taxon>
        <taxon>Bacillales</taxon>
        <taxon>Paenibacillaceae</taxon>
        <taxon>Paenibacillus</taxon>
    </lineage>
</organism>
<name>A0ABQ2BSS7_9BACL</name>
<dbReference type="PANTHER" id="PTHR30126:SF40">
    <property type="entry name" value="HTH-TYPE TRANSCRIPTIONAL REGULATOR GLTR"/>
    <property type="match status" value="1"/>
</dbReference>
<accession>A0ABQ2BSS7</accession>
<dbReference type="PROSITE" id="PS50931">
    <property type="entry name" value="HTH_LYSR"/>
    <property type="match status" value="1"/>
</dbReference>
<dbReference type="PRINTS" id="PR00039">
    <property type="entry name" value="HTHLYSR"/>
</dbReference>
<evidence type="ECO:0000256" key="2">
    <source>
        <dbReference type="ARBA" id="ARBA00023015"/>
    </source>
</evidence>
<dbReference type="Gene3D" id="3.40.190.290">
    <property type="match status" value="1"/>
</dbReference>
<comment type="similarity">
    <text evidence="1">Belongs to the LysR transcriptional regulatory family.</text>
</comment>
<evidence type="ECO:0000313" key="7">
    <source>
        <dbReference type="Proteomes" id="UP000615455"/>
    </source>
</evidence>
<dbReference type="InterPro" id="IPR000847">
    <property type="entry name" value="LysR_HTH_N"/>
</dbReference>
<keyword evidence="4" id="KW-0804">Transcription</keyword>
<protein>
    <submittedName>
        <fullName evidence="6">LysR family transcriptional regulator</fullName>
    </submittedName>
</protein>
<gene>
    <name evidence="6" type="ORF">GCM10008018_18900</name>
</gene>
<evidence type="ECO:0000256" key="1">
    <source>
        <dbReference type="ARBA" id="ARBA00009437"/>
    </source>
</evidence>
<dbReference type="Gene3D" id="1.10.10.10">
    <property type="entry name" value="Winged helix-like DNA-binding domain superfamily/Winged helix DNA-binding domain"/>
    <property type="match status" value="1"/>
</dbReference>
<evidence type="ECO:0000256" key="3">
    <source>
        <dbReference type="ARBA" id="ARBA00023125"/>
    </source>
</evidence>
<evidence type="ECO:0000313" key="6">
    <source>
        <dbReference type="EMBL" id="GGI46803.1"/>
    </source>
</evidence>
<dbReference type="InterPro" id="IPR005119">
    <property type="entry name" value="LysR_subst-bd"/>
</dbReference>
<evidence type="ECO:0000259" key="5">
    <source>
        <dbReference type="PROSITE" id="PS50931"/>
    </source>
</evidence>
<dbReference type="InterPro" id="IPR036388">
    <property type="entry name" value="WH-like_DNA-bd_sf"/>
</dbReference>
<keyword evidence="7" id="KW-1185">Reference proteome</keyword>